<keyword evidence="2" id="KW-0378">Hydrolase</keyword>
<organism evidence="2 3">
    <name type="scientific">Endobacter medicaginis</name>
    <dbReference type="NCBI Taxonomy" id="1181271"/>
    <lineage>
        <taxon>Bacteria</taxon>
        <taxon>Pseudomonadati</taxon>
        <taxon>Pseudomonadota</taxon>
        <taxon>Alphaproteobacteria</taxon>
        <taxon>Acetobacterales</taxon>
        <taxon>Acetobacteraceae</taxon>
        <taxon>Endobacter</taxon>
    </lineage>
</organism>
<accession>A0A839V6A3</accession>
<dbReference type="InterPro" id="IPR036866">
    <property type="entry name" value="RibonucZ/Hydroxyglut_hydro"/>
</dbReference>
<dbReference type="CDD" id="cd16279">
    <property type="entry name" value="metallo-hydrolase-like_MBL-fold"/>
    <property type="match status" value="1"/>
</dbReference>
<evidence type="ECO:0000313" key="3">
    <source>
        <dbReference type="Proteomes" id="UP000557688"/>
    </source>
</evidence>
<dbReference type="PANTHER" id="PTHR42663">
    <property type="entry name" value="HYDROLASE C777.06C-RELATED-RELATED"/>
    <property type="match status" value="1"/>
</dbReference>
<reference evidence="2 3" key="1">
    <citation type="submission" date="2020-08" db="EMBL/GenBank/DDBJ databases">
        <title>Genomic Encyclopedia of Type Strains, Phase III (KMG-III): the genomes of soil and plant-associated and newly described type strains.</title>
        <authorList>
            <person name="Whitman W."/>
        </authorList>
    </citation>
    <scope>NUCLEOTIDE SEQUENCE [LARGE SCALE GENOMIC DNA]</scope>
    <source>
        <strain evidence="2 3">CECT 8088</strain>
    </source>
</reference>
<proteinExistence type="predicted"/>
<dbReference type="Pfam" id="PF12706">
    <property type="entry name" value="Lactamase_B_2"/>
    <property type="match status" value="1"/>
</dbReference>
<dbReference type="Gene3D" id="3.60.15.10">
    <property type="entry name" value="Ribonuclease Z/Hydroxyacylglutathione hydrolase-like"/>
    <property type="match status" value="1"/>
</dbReference>
<evidence type="ECO:0000259" key="1">
    <source>
        <dbReference type="SMART" id="SM00849"/>
    </source>
</evidence>
<dbReference type="SMART" id="SM00849">
    <property type="entry name" value="Lactamase_B"/>
    <property type="match status" value="1"/>
</dbReference>
<sequence length="266" mass="29174">MIRVTILGCGGSAGVPMLGGEDGSGQWGVCNPDEPRNRRSRSSIVLQTGPDDAPHRLLVDTPPDLRSQLLAARIPRVDTILYTHAHADHIGGLDEVRGLNRIVGGPIEAWGNRATLTELGQRFEYAFRPWEGGGIFRPLLVPRELEPYARNGVGGLPLDVFPQTHGRGETLGFRLGGFAYSTDVNALEERALDMLAGLDTWLVGCFQRDPHPAHAHIALVADWSRRLGVRRTVLTHMGTDLDWCWMTNNLPPGLEPAYDGLRLDVV</sequence>
<dbReference type="SUPFAM" id="SSF56281">
    <property type="entry name" value="Metallo-hydrolase/oxidoreductase"/>
    <property type="match status" value="1"/>
</dbReference>
<dbReference type="AlphaFoldDB" id="A0A839V6A3"/>
<protein>
    <submittedName>
        <fullName evidence="2">Phosphoribosyl 1,2-cyclic phosphate phosphodiesterase</fullName>
        <ecNumber evidence="2">3.1.4.55</ecNumber>
    </submittedName>
</protein>
<name>A0A839V6A3_9PROT</name>
<comment type="caution">
    <text evidence="2">The sequence shown here is derived from an EMBL/GenBank/DDBJ whole genome shotgun (WGS) entry which is preliminary data.</text>
</comment>
<dbReference type="EC" id="3.1.4.55" evidence="2"/>
<feature type="domain" description="Metallo-beta-lactamase" evidence="1">
    <location>
        <begin position="40"/>
        <end position="214"/>
    </location>
</feature>
<dbReference type="Proteomes" id="UP000557688">
    <property type="component" value="Unassembled WGS sequence"/>
</dbReference>
<dbReference type="InterPro" id="IPR001279">
    <property type="entry name" value="Metallo-B-lactamas"/>
</dbReference>
<dbReference type="PANTHER" id="PTHR42663:SF6">
    <property type="entry name" value="HYDROLASE C777.06C-RELATED"/>
    <property type="match status" value="1"/>
</dbReference>
<evidence type="ECO:0000313" key="2">
    <source>
        <dbReference type="EMBL" id="MBB3174971.1"/>
    </source>
</evidence>
<dbReference type="GO" id="GO:0103043">
    <property type="term" value="F:phosphoribosyl 1,2-cyclic phosphate phosphodiesterase activity"/>
    <property type="evidence" value="ECO:0007669"/>
    <property type="project" value="UniProtKB-EC"/>
</dbReference>
<dbReference type="EMBL" id="JACHXV010000015">
    <property type="protein sequence ID" value="MBB3174971.1"/>
    <property type="molecule type" value="Genomic_DNA"/>
</dbReference>
<gene>
    <name evidence="2" type="ORF">FHR90_002818</name>
</gene>
<keyword evidence="3" id="KW-1185">Reference proteome</keyword>